<dbReference type="Proteomes" id="UP000321960">
    <property type="component" value="Unassembled WGS sequence"/>
</dbReference>
<dbReference type="RefSeq" id="WP_147025971.1">
    <property type="nucleotide sequence ID" value="NZ_BJZU01000043.1"/>
</dbReference>
<accession>A0A512J305</accession>
<reference evidence="5" key="2">
    <citation type="journal article" date="2019" name="Int. J. Syst. Evol. Microbiol.">
        <title>The Global Catalogue of Microorganisms (GCM) 10K type strain sequencing project: providing services to taxonomists for standard genome sequencing and annotation.</title>
        <authorList>
            <consortium name="The Broad Institute Genomics Platform"/>
            <consortium name="The Broad Institute Genome Sequencing Center for Infectious Disease"/>
            <person name="Wu L."/>
            <person name="Ma J."/>
        </authorList>
    </citation>
    <scope>NUCLEOTIDE SEQUENCE [LARGE SCALE GENOMIC DNA]</scope>
    <source>
        <strain evidence="5">NBRC 107715</strain>
    </source>
</reference>
<dbReference type="AlphaFoldDB" id="A0A512J305"/>
<dbReference type="SUPFAM" id="SSF54975">
    <property type="entry name" value="Acylphosphatase/BLUF domain-like"/>
    <property type="match status" value="1"/>
</dbReference>
<dbReference type="Proteomes" id="UP001156856">
    <property type="component" value="Unassembled WGS sequence"/>
</dbReference>
<protein>
    <recommendedName>
        <fullName evidence="1">BLUF domain-containing protein</fullName>
    </recommendedName>
</protein>
<dbReference type="SMART" id="SM01034">
    <property type="entry name" value="BLUF"/>
    <property type="match status" value="1"/>
</dbReference>
<dbReference type="InterPro" id="IPR007024">
    <property type="entry name" value="BLUF_domain"/>
</dbReference>
<comment type="caution">
    <text evidence="2">The sequence shown here is derived from an EMBL/GenBank/DDBJ whole genome shotgun (WGS) entry which is preliminary data.</text>
</comment>
<evidence type="ECO:0000313" key="4">
    <source>
        <dbReference type="Proteomes" id="UP000321960"/>
    </source>
</evidence>
<dbReference type="EMBL" id="BJZU01000043">
    <property type="protein sequence ID" value="GEP04336.1"/>
    <property type="molecule type" value="Genomic_DNA"/>
</dbReference>
<evidence type="ECO:0000259" key="1">
    <source>
        <dbReference type="PROSITE" id="PS50925"/>
    </source>
</evidence>
<dbReference type="GO" id="GO:0009882">
    <property type="term" value="F:blue light photoreceptor activity"/>
    <property type="evidence" value="ECO:0007669"/>
    <property type="project" value="InterPro"/>
</dbReference>
<evidence type="ECO:0000313" key="5">
    <source>
        <dbReference type="Proteomes" id="UP001156856"/>
    </source>
</evidence>
<dbReference type="OrthoDB" id="196105at2"/>
<dbReference type="Pfam" id="PF04940">
    <property type="entry name" value="BLUF"/>
    <property type="match status" value="1"/>
</dbReference>
<evidence type="ECO:0000313" key="2">
    <source>
        <dbReference type="EMBL" id="GEP04336.1"/>
    </source>
</evidence>
<dbReference type="GO" id="GO:0071949">
    <property type="term" value="F:FAD binding"/>
    <property type="evidence" value="ECO:0007669"/>
    <property type="project" value="InterPro"/>
</dbReference>
<gene>
    <name evidence="3" type="ORF">GCM10007888_55280</name>
    <name evidence="2" type="ORF">MOX02_23740</name>
</gene>
<reference evidence="3" key="4">
    <citation type="submission" date="2023-01" db="EMBL/GenBank/DDBJ databases">
        <title>Draft genome sequence of Methylobacterium oxalidis strain NBRC 107715.</title>
        <authorList>
            <person name="Sun Q."/>
            <person name="Mori K."/>
        </authorList>
    </citation>
    <scope>NUCLEOTIDE SEQUENCE</scope>
    <source>
        <strain evidence="3">NBRC 107715</strain>
    </source>
</reference>
<dbReference type="Gene3D" id="3.30.70.100">
    <property type="match status" value="1"/>
</dbReference>
<keyword evidence="5" id="KW-1185">Reference proteome</keyword>
<dbReference type="PROSITE" id="PS50925">
    <property type="entry name" value="BLUF"/>
    <property type="match status" value="1"/>
</dbReference>
<dbReference type="InterPro" id="IPR036046">
    <property type="entry name" value="Acylphosphatase-like_dom_sf"/>
</dbReference>
<proteinExistence type="predicted"/>
<evidence type="ECO:0000313" key="3">
    <source>
        <dbReference type="EMBL" id="GLS67145.1"/>
    </source>
</evidence>
<name>A0A512J305_9HYPH</name>
<feature type="domain" description="BLUF" evidence="1">
    <location>
        <begin position="3"/>
        <end position="98"/>
    </location>
</feature>
<organism evidence="2 4">
    <name type="scientific">Methylobacterium oxalidis</name>
    <dbReference type="NCBI Taxonomy" id="944322"/>
    <lineage>
        <taxon>Bacteria</taxon>
        <taxon>Pseudomonadati</taxon>
        <taxon>Pseudomonadota</taxon>
        <taxon>Alphaproteobacteria</taxon>
        <taxon>Hyphomicrobiales</taxon>
        <taxon>Methylobacteriaceae</taxon>
        <taxon>Methylobacterium</taxon>
    </lineage>
</organism>
<reference evidence="3" key="1">
    <citation type="journal article" date="2014" name="Int. J. Syst. Evol. Microbiol.">
        <title>Complete genome of a new Firmicutes species belonging to the dominant human colonic microbiota ('Ruminococcus bicirculans') reveals two chromosomes and a selective capacity to utilize plant glucans.</title>
        <authorList>
            <consortium name="NISC Comparative Sequencing Program"/>
            <person name="Wegmann U."/>
            <person name="Louis P."/>
            <person name="Goesmann A."/>
            <person name="Henrissat B."/>
            <person name="Duncan S.H."/>
            <person name="Flint H.J."/>
        </authorList>
    </citation>
    <scope>NUCLEOTIDE SEQUENCE</scope>
    <source>
        <strain evidence="3">NBRC 107715</strain>
    </source>
</reference>
<dbReference type="EMBL" id="BSPK01000111">
    <property type="protein sequence ID" value="GLS67145.1"/>
    <property type="molecule type" value="Genomic_DNA"/>
</dbReference>
<reference evidence="2 4" key="3">
    <citation type="submission" date="2019-07" db="EMBL/GenBank/DDBJ databases">
        <title>Whole genome shotgun sequence of Methylobacterium oxalidis NBRC 107715.</title>
        <authorList>
            <person name="Hosoyama A."/>
            <person name="Uohara A."/>
            <person name="Ohji S."/>
            <person name="Ichikawa N."/>
        </authorList>
    </citation>
    <scope>NUCLEOTIDE SEQUENCE [LARGE SCALE GENOMIC DNA]</scope>
    <source>
        <strain evidence="2 4">NBRC 107715</strain>
    </source>
</reference>
<sequence length="156" mass="16737">MPIHRLLYCSDIHIAGTEDAVRQQIAEIVRASEIRNAADDLTGALLHTRGVFVQALEGPLPAIEATFERICCDLRHRRVELLEFVQAEARTFGAWSMAGIRPDRTIGKLFPGLEAGAAQIAEPASAQATISLMRSLLIAGAGEAAPLPTSPAQTAR</sequence>